<dbReference type="PANTHER" id="PTHR43818:SF11">
    <property type="entry name" value="BCDNA.GH03377"/>
    <property type="match status" value="1"/>
</dbReference>
<dbReference type="Gene3D" id="3.40.50.720">
    <property type="entry name" value="NAD(P)-binding Rossmann-like Domain"/>
    <property type="match status" value="1"/>
</dbReference>
<protein>
    <recommendedName>
        <fullName evidence="6">Gfo/Idh/MocA family oxidoreductase</fullName>
    </recommendedName>
</protein>
<keyword evidence="1" id="KW-0560">Oxidoreductase</keyword>
<dbReference type="SUPFAM" id="SSF55347">
    <property type="entry name" value="Glyceraldehyde-3-phosphate dehydrogenase-like, C-terminal domain"/>
    <property type="match status" value="1"/>
</dbReference>
<dbReference type="Proteomes" id="UP000243650">
    <property type="component" value="Unassembled WGS sequence"/>
</dbReference>
<evidence type="ECO:0000313" key="4">
    <source>
        <dbReference type="EMBL" id="PRO64793.1"/>
    </source>
</evidence>
<feature type="domain" description="Gfo/Idh/MocA-like oxidoreductase N-terminal" evidence="2">
    <location>
        <begin position="26"/>
        <end position="127"/>
    </location>
</feature>
<dbReference type="SUPFAM" id="SSF51735">
    <property type="entry name" value="NAD(P)-binding Rossmann-fold domains"/>
    <property type="match status" value="1"/>
</dbReference>
<dbReference type="Pfam" id="PF22725">
    <property type="entry name" value="GFO_IDH_MocA_C3"/>
    <property type="match status" value="1"/>
</dbReference>
<dbReference type="InterPro" id="IPR050463">
    <property type="entry name" value="Gfo/Idh/MocA_oxidrdct_glycsds"/>
</dbReference>
<keyword evidence="5" id="KW-1185">Reference proteome</keyword>
<dbReference type="OrthoDB" id="9815825at2"/>
<dbReference type="Pfam" id="PF01408">
    <property type="entry name" value="GFO_IDH_MocA"/>
    <property type="match status" value="1"/>
</dbReference>
<evidence type="ECO:0000313" key="5">
    <source>
        <dbReference type="Proteomes" id="UP000243650"/>
    </source>
</evidence>
<gene>
    <name evidence="4" type="ORF">C6I21_12855</name>
</gene>
<dbReference type="InterPro" id="IPR055170">
    <property type="entry name" value="GFO_IDH_MocA-like_dom"/>
</dbReference>
<dbReference type="InterPro" id="IPR036291">
    <property type="entry name" value="NAD(P)-bd_dom_sf"/>
</dbReference>
<dbReference type="Gene3D" id="3.30.360.10">
    <property type="entry name" value="Dihydrodipicolinate Reductase, domain 2"/>
    <property type="match status" value="1"/>
</dbReference>
<reference evidence="4 5" key="1">
    <citation type="submission" date="2018-03" db="EMBL/GenBank/DDBJ databases">
        <title>Bacillus urumqiensis sp. nov., a moderately haloalkaliphilic bacterium isolated from a salt lake.</title>
        <authorList>
            <person name="Zhao B."/>
            <person name="Liao Z."/>
        </authorList>
    </citation>
    <scope>NUCLEOTIDE SEQUENCE [LARGE SCALE GENOMIC DNA]</scope>
    <source>
        <strain evidence="4 5">BZ-SZ-XJ18</strain>
    </source>
</reference>
<dbReference type="GO" id="GO:0016491">
    <property type="term" value="F:oxidoreductase activity"/>
    <property type="evidence" value="ECO:0007669"/>
    <property type="project" value="UniProtKB-KW"/>
</dbReference>
<evidence type="ECO:0008006" key="6">
    <source>
        <dbReference type="Google" id="ProtNLM"/>
    </source>
</evidence>
<dbReference type="GO" id="GO:0000166">
    <property type="term" value="F:nucleotide binding"/>
    <property type="evidence" value="ECO:0007669"/>
    <property type="project" value="InterPro"/>
</dbReference>
<name>A0A2P6MEV4_ALKUR</name>
<sequence>MTAAPVRILILGTWHVHTKGFVDKAERLSAGRFEWAGVWDSDSRRGREMAEQLQVPYYTTVLEALKQSEADAVMIEAETSQHRNLIESAAGAGLHIFTDKVIALNGEDAEACRKAAENAGVNLAVSHESVTLPVYRYALQQYRSGNLGELVSIHFRRSHGLAWTDVLPPSWYDPSISGGGALIDLGIHGVSMLQLFGGRITSVQAQGSYRTGKEVEDSATILVDFENSTASGTAHTSTAASASDNLFEITGTKGTLLIYGEEQPEIYYRDAGKDGSLRKIHWEPEPYYVPLNLFIENLTGAEHSMEGLDGQAAVEIVCIVQSAYQSMREEKKVYVEYPQ</sequence>
<dbReference type="PANTHER" id="PTHR43818">
    <property type="entry name" value="BCDNA.GH03377"/>
    <property type="match status" value="1"/>
</dbReference>
<evidence type="ECO:0000256" key="1">
    <source>
        <dbReference type="ARBA" id="ARBA00023002"/>
    </source>
</evidence>
<proteinExistence type="predicted"/>
<dbReference type="EMBL" id="PVNS01000012">
    <property type="protein sequence ID" value="PRO64793.1"/>
    <property type="molecule type" value="Genomic_DNA"/>
</dbReference>
<evidence type="ECO:0000259" key="2">
    <source>
        <dbReference type="Pfam" id="PF01408"/>
    </source>
</evidence>
<dbReference type="RefSeq" id="WP_105959889.1">
    <property type="nucleotide sequence ID" value="NZ_PVNS01000012.1"/>
</dbReference>
<evidence type="ECO:0000259" key="3">
    <source>
        <dbReference type="Pfam" id="PF22725"/>
    </source>
</evidence>
<dbReference type="AlphaFoldDB" id="A0A2P6MEV4"/>
<feature type="domain" description="GFO/IDH/MocA-like oxidoreductase" evidence="3">
    <location>
        <begin position="135"/>
        <end position="256"/>
    </location>
</feature>
<organism evidence="4 5">
    <name type="scientific">Alkalicoccus urumqiensis</name>
    <name type="common">Bacillus urumqiensis</name>
    <dbReference type="NCBI Taxonomy" id="1548213"/>
    <lineage>
        <taxon>Bacteria</taxon>
        <taxon>Bacillati</taxon>
        <taxon>Bacillota</taxon>
        <taxon>Bacilli</taxon>
        <taxon>Bacillales</taxon>
        <taxon>Bacillaceae</taxon>
        <taxon>Alkalicoccus</taxon>
    </lineage>
</organism>
<comment type="caution">
    <text evidence="4">The sequence shown here is derived from an EMBL/GenBank/DDBJ whole genome shotgun (WGS) entry which is preliminary data.</text>
</comment>
<accession>A0A2P6MEV4</accession>
<dbReference type="InterPro" id="IPR000683">
    <property type="entry name" value="Gfo/Idh/MocA-like_OxRdtase_N"/>
</dbReference>